<accession>A0A523UPJ9</accession>
<comment type="caution">
    <text evidence="1">The sequence shown here is derived from an EMBL/GenBank/DDBJ whole genome shotgun (WGS) entry which is preliminary data.</text>
</comment>
<evidence type="ECO:0000313" key="2">
    <source>
        <dbReference type="Proteomes" id="UP000315525"/>
    </source>
</evidence>
<evidence type="ECO:0000313" key="1">
    <source>
        <dbReference type="EMBL" id="TET44482.1"/>
    </source>
</evidence>
<gene>
    <name evidence="1" type="ORF">E3J62_10235</name>
</gene>
<dbReference type="Proteomes" id="UP000315525">
    <property type="component" value="Unassembled WGS sequence"/>
</dbReference>
<reference evidence="1 2" key="1">
    <citation type="submission" date="2019-03" db="EMBL/GenBank/DDBJ databases">
        <title>Metabolic potential of uncultured bacteria and archaea associated with petroleum seepage in deep-sea sediments.</title>
        <authorList>
            <person name="Dong X."/>
            <person name="Hubert C."/>
        </authorList>
    </citation>
    <scope>NUCLEOTIDE SEQUENCE [LARGE SCALE GENOMIC DNA]</scope>
    <source>
        <strain evidence="1">E44_bin18</strain>
    </source>
</reference>
<dbReference type="AlphaFoldDB" id="A0A523UPJ9"/>
<proteinExistence type="predicted"/>
<dbReference type="EMBL" id="SOJN01000123">
    <property type="protein sequence ID" value="TET44482.1"/>
    <property type="molecule type" value="Genomic_DNA"/>
</dbReference>
<organism evidence="1 2">
    <name type="scientific">candidate division TA06 bacterium</name>
    <dbReference type="NCBI Taxonomy" id="2250710"/>
    <lineage>
        <taxon>Bacteria</taxon>
        <taxon>Bacteria division TA06</taxon>
    </lineage>
</organism>
<protein>
    <submittedName>
        <fullName evidence="1">Uncharacterized protein</fullName>
    </submittedName>
</protein>
<name>A0A523UPJ9_UNCT6</name>
<sequence length="62" mass="6645">MGKSIKSGIVFAVLGGIWAVLHTAYLMARTLPRSEGYIIPKSLAGLFSFTDFGKLIFSIPVG</sequence>